<feature type="chain" id="PRO_5045116504" description="serine-type D-Ala-D-Ala carboxypeptidase" evidence="7">
    <location>
        <begin position="20"/>
        <end position="683"/>
    </location>
</feature>
<proteinExistence type="inferred from homology"/>
<evidence type="ECO:0000256" key="5">
    <source>
        <dbReference type="ARBA" id="ARBA00023136"/>
    </source>
</evidence>
<dbReference type="InterPro" id="IPR032710">
    <property type="entry name" value="NTF2-like_dom_sf"/>
</dbReference>
<dbReference type="SUPFAM" id="SSF56601">
    <property type="entry name" value="beta-lactamase/transpeptidase-like"/>
    <property type="match status" value="1"/>
</dbReference>
<evidence type="ECO:0000256" key="6">
    <source>
        <dbReference type="ARBA" id="ARBA00034000"/>
    </source>
</evidence>
<gene>
    <name evidence="11" type="primary">pbpC</name>
    <name evidence="11" type="ORF">GCM10008935_13350</name>
</gene>
<dbReference type="PANTHER" id="PTHR30627:SF25">
    <property type="entry name" value="PENICILLIN-BINDING PROTEIN 3"/>
    <property type="match status" value="1"/>
</dbReference>
<dbReference type="Gene3D" id="3.10.450.100">
    <property type="entry name" value="NTF2-like, domain 1"/>
    <property type="match status" value="1"/>
</dbReference>
<comment type="caution">
    <text evidence="11">The sequence shown here is derived from an EMBL/GenBank/DDBJ whole genome shotgun (WGS) entry which is preliminary data.</text>
</comment>
<dbReference type="Gene3D" id="3.90.1310.10">
    <property type="entry name" value="Penicillin-binding protein 2a (Domain 2)"/>
    <property type="match status" value="1"/>
</dbReference>
<evidence type="ECO:0000259" key="8">
    <source>
        <dbReference type="Pfam" id="PF00905"/>
    </source>
</evidence>
<comment type="subcellular location">
    <subcellularLocation>
        <location evidence="1">Membrane</location>
    </subcellularLocation>
</comment>
<evidence type="ECO:0000259" key="9">
    <source>
        <dbReference type="Pfam" id="PF03717"/>
    </source>
</evidence>
<feature type="domain" description="NTF2-like N-terminal transpeptidase" evidence="10">
    <location>
        <begin position="29"/>
        <end position="164"/>
    </location>
</feature>
<comment type="similarity">
    <text evidence="3">Belongs to the transpeptidase family.</text>
</comment>
<dbReference type="Pfam" id="PF00905">
    <property type="entry name" value="Transpeptidase"/>
    <property type="match status" value="1"/>
</dbReference>
<sequence length="683" mass="76735">MKKLSFILLMSVFSLTACFGSDDEEVMTPYDEMLNYISLWENEQYQDMYDDYLTDESRDSFSYEDFGERYENLYDVLDVHDLTLEISGDTEMTEDEIEDLEELEQYSIPLHISFNTLAGEVDYELDVTLEKAVEEIEQDGDVITEEQWRVSWHPELILPNLEAGEDVRYNTLEAKRGEILDRNGNELATQGEVYEVGITPENFNESDLSSLSESLNLTEDYIENKMNQSWVQPEHFVPVRNITLNEEEMVQEATSISGVTTRIIVDRVYPYGELAAHLTGYIAPISKEELEEMEGEGYTSSDRVGKRGLEQLYESELRGQNGVEIYIEKNDGSTYTVTEQEQQDGEDIQLTIDMGMQEKLYDVVDGEAGTATVMDPTSGDVLSILSFPSFDPNQFILGMTNSQYEELMSDESLPTVNRFSSTYSPGSTMKLLTSIVGFETGVLDPDNIREIEGLQWQKDDSWGDYRVTRVSDQHTEIDLDAALKYSDNIYFAMLGLDIGGEQFVDGLETLGFNESLPFTYPMTTSQVSNSGSLGSEGQIADTSFGQGEVLINNTHLASLYAGVANDGVYMEPRLMLDESMEVWFESIISEEDNDMLKQSLRNVVSEGTATDFDISGREMAGKTGTAELKASHDDDDGAQNGIFVSYDQADASILLSLMIENVEDQGGSGYTVELSKEFFESLD</sequence>
<dbReference type="InterPro" id="IPR050515">
    <property type="entry name" value="Beta-lactam/transpept"/>
</dbReference>
<reference evidence="12" key="1">
    <citation type="journal article" date="2019" name="Int. J. Syst. Evol. Microbiol.">
        <title>The Global Catalogue of Microorganisms (GCM) 10K type strain sequencing project: providing services to taxonomists for standard genome sequencing and annotation.</title>
        <authorList>
            <consortium name="The Broad Institute Genomics Platform"/>
            <consortium name="The Broad Institute Genome Sequencing Center for Infectious Disease"/>
            <person name="Wu L."/>
            <person name="Ma J."/>
        </authorList>
    </citation>
    <scope>NUCLEOTIDE SEQUENCE [LARGE SCALE GENOMIC DNA]</scope>
    <source>
        <strain evidence="12">JCM 14193</strain>
    </source>
</reference>
<organism evidence="11 12">
    <name type="scientific">Alkalibacillus silvisoli</name>
    <dbReference type="NCBI Taxonomy" id="392823"/>
    <lineage>
        <taxon>Bacteria</taxon>
        <taxon>Bacillati</taxon>
        <taxon>Bacillota</taxon>
        <taxon>Bacilli</taxon>
        <taxon>Bacillales</taxon>
        <taxon>Bacillaceae</taxon>
        <taxon>Alkalibacillus</taxon>
    </lineage>
</organism>
<keyword evidence="12" id="KW-1185">Reference proteome</keyword>
<dbReference type="SUPFAM" id="SSF56519">
    <property type="entry name" value="Penicillin binding protein dimerisation domain"/>
    <property type="match status" value="1"/>
</dbReference>
<dbReference type="PROSITE" id="PS51257">
    <property type="entry name" value="PROKAR_LIPOPROTEIN"/>
    <property type="match status" value="1"/>
</dbReference>
<feature type="signal peptide" evidence="7">
    <location>
        <begin position="1"/>
        <end position="19"/>
    </location>
</feature>
<dbReference type="SUPFAM" id="SSF54427">
    <property type="entry name" value="NTF2-like"/>
    <property type="match status" value="1"/>
</dbReference>
<dbReference type="InterPro" id="IPR007887">
    <property type="entry name" value="MecA_N"/>
</dbReference>
<evidence type="ECO:0000313" key="11">
    <source>
        <dbReference type="EMBL" id="GAA0459399.1"/>
    </source>
</evidence>
<accession>A0ABP3JNG6</accession>
<evidence type="ECO:0000256" key="7">
    <source>
        <dbReference type="SAM" id="SignalP"/>
    </source>
</evidence>
<dbReference type="Pfam" id="PF03717">
    <property type="entry name" value="PBP_dimer"/>
    <property type="match status" value="1"/>
</dbReference>
<feature type="domain" description="Penicillin-binding protein dimerisation" evidence="9">
    <location>
        <begin position="172"/>
        <end position="333"/>
    </location>
</feature>
<dbReference type="Proteomes" id="UP001500740">
    <property type="component" value="Unassembled WGS sequence"/>
</dbReference>
<evidence type="ECO:0000256" key="4">
    <source>
        <dbReference type="ARBA" id="ARBA00012448"/>
    </source>
</evidence>
<dbReference type="EC" id="3.4.16.4" evidence="4"/>
<evidence type="ECO:0000313" key="12">
    <source>
        <dbReference type="Proteomes" id="UP001500740"/>
    </source>
</evidence>
<dbReference type="InterPro" id="IPR012338">
    <property type="entry name" value="Beta-lactam/transpept-like"/>
</dbReference>
<dbReference type="Gene3D" id="3.40.710.10">
    <property type="entry name" value="DD-peptidase/beta-lactamase superfamily"/>
    <property type="match status" value="1"/>
</dbReference>
<dbReference type="EMBL" id="BAAACZ010000009">
    <property type="protein sequence ID" value="GAA0459399.1"/>
    <property type="molecule type" value="Genomic_DNA"/>
</dbReference>
<protein>
    <recommendedName>
        <fullName evidence="4">serine-type D-Ala-D-Ala carboxypeptidase</fullName>
        <ecNumber evidence="4">3.4.16.4</ecNumber>
    </recommendedName>
</protein>
<evidence type="ECO:0000256" key="2">
    <source>
        <dbReference type="ARBA" id="ARBA00004752"/>
    </source>
</evidence>
<dbReference type="PANTHER" id="PTHR30627">
    <property type="entry name" value="PEPTIDOGLYCAN D,D-TRANSPEPTIDASE"/>
    <property type="match status" value="1"/>
</dbReference>
<dbReference type="Gene3D" id="3.30.1390.30">
    <property type="entry name" value="Penicillin-binding protein 2a, domain 3"/>
    <property type="match status" value="1"/>
</dbReference>
<dbReference type="InterPro" id="IPR005311">
    <property type="entry name" value="PBP_dimer"/>
</dbReference>
<evidence type="ECO:0000256" key="3">
    <source>
        <dbReference type="ARBA" id="ARBA00007171"/>
    </source>
</evidence>
<evidence type="ECO:0000256" key="1">
    <source>
        <dbReference type="ARBA" id="ARBA00004370"/>
    </source>
</evidence>
<comment type="pathway">
    <text evidence="2">Cell wall biogenesis; peptidoglycan biosynthesis.</text>
</comment>
<keyword evidence="5" id="KW-0472">Membrane</keyword>
<evidence type="ECO:0000259" key="10">
    <source>
        <dbReference type="Pfam" id="PF05223"/>
    </source>
</evidence>
<keyword evidence="7" id="KW-0732">Signal</keyword>
<comment type="catalytic activity">
    <reaction evidence="6">
        <text>Preferential cleavage: (Ac)2-L-Lys-D-Ala-|-D-Ala. Also transpeptidation of peptidyl-alanyl moieties that are N-acyl substituents of D-alanine.</text>
        <dbReference type="EC" id="3.4.16.4"/>
    </reaction>
</comment>
<feature type="domain" description="Penicillin-binding protein transpeptidase" evidence="8">
    <location>
        <begin position="369"/>
        <end position="678"/>
    </location>
</feature>
<dbReference type="RefSeq" id="WP_343782601.1">
    <property type="nucleotide sequence ID" value="NZ_BAAACZ010000009.1"/>
</dbReference>
<dbReference type="Pfam" id="PF05223">
    <property type="entry name" value="MecA_N"/>
    <property type="match status" value="1"/>
</dbReference>
<name>A0ABP3JNG6_9BACI</name>
<dbReference type="InterPro" id="IPR001460">
    <property type="entry name" value="PCN-bd_Tpept"/>
</dbReference>
<dbReference type="InterPro" id="IPR036138">
    <property type="entry name" value="PBP_dimer_sf"/>
</dbReference>